<evidence type="ECO:0008006" key="2">
    <source>
        <dbReference type="Google" id="ProtNLM"/>
    </source>
</evidence>
<dbReference type="AlphaFoldDB" id="A0AAU1U541"/>
<reference evidence="1" key="1">
    <citation type="submission" date="2022-10" db="EMBL/GenBank/DDBJ databases">
        <title>The complete genomes of actinobacterial strains from the NBC collection.</title>
        <authorList>
            <person name="Joergensen T.S."/>
            <person name="Alvarez Arevalo M."/>
            <person name="Sterndorff E.B."/>
            <person name="Faurdal D."/>
            <person name="Vuksanovic O."/>
            <person name="Mourched A.-S."/>
            <person name="Charusanti P."/>
            <person name="Shaw S."/>
            <person name="Blin K."/>
            <person name="Weber T."/>
        </authorList>
    </citation>
    <scope>NUCLEOTIDE SEQUENCE</scope>
    <source>
        <strain evidence="1">NBC_00119</strain>
    </source>
</reference>
<protein>
    <recommendedName>
        <fullName evidence="2">TetR family transcriptional regulator</fullName>
    </recommendedName>
</protein>
<name>A0AAU1U541_9ACTN</name>
<proteinExistence type="predicted"/>
<accession>A0AAU1U541</accession>
<dbReference type="Gene3D" id="1.10.357.10">
    <property type="entry name" value="Tetracycline Repressor, domain 2"/>
    <property type="match status" value="1"/>
</dbReference>
<sequence length="138" mass="15252">MWAKPPAKVERRAAESRPPGIDELVDVSVRPLDEPAGNPRGRLLVHLLTRIVLRRRELPFDARRFGCAPWRELLSAARPELSQREVGHCWHMTFGVLLQVYGAPQAATAELGSTPRPPAESVVSFIATGLKARPSNDS</sequence>
<evidence type="ECO:0000313" key="1">
    <source>
        <dbReference type="EMBL" id="WTS11567.1"/>
    </source>
</evidence>
<organism evidence="1">
    <name type="scientific">Streptomyces sp. NBC_00119</name>
    <dbReference type="NCBI Taxonomy" id="2975659"/>
    <lineage>
        <taxon>Bacteria</taxon>
        <taxon>Bacillati</taxon>
        <taxon>Actinomycetota</taxon>
        <taxon>Actinomycetes</taxon>
        <taxon>Kitasatosporales</taxon>
        <taxon>Streptomycetaceae</taxon>
        <taxon>Streptomyces</taxon>
    </lineage>
</organism>
<gene>
    <name evidence="1" type="ORF">OHU69_11245</name>
</gene>
<dbReference type="EMBL" id="CP108195">
    <property type="protein sequence ID" value="WTS11567.1"/>
    <property type="molecule type" value="Genomic_DNA"/>
</dbReference>